<sequence>LQESYRTKMSTTLNTAMLTTIVMLQLSYCIGGTVVISMKVRKDNMNSAFMYINFDQTAFQQFYDCLTTNSSLSCAAIFNPDPTVQNQNDNQIVTFTETTESPQTGSFNQYFTCKTNQAMQKTICTRLNVIESTCDSNTLAQAFKFRYKGSNSNLYTCVGIILSWPDEEILYNGTDNFQNCDPYCAYINTHISSSSGTGKTDTIIGIVITLVVLLIVAVIGLVVWRRGVSAKKNESREVICDSLASHDEPVVIDSLPHDDIVNKVGSNPQRNSSQDNYSLDLNNHSRNHATC</sequence>
<keyword evidence="2" id="KW-0472">Membrane</keyword>
<gene>
    <name evidence="3" type="primary">ORF107882</name>
</gene>
<protein>
    <submittedName>
        <fullName evidence="3">Uncharacterized protein</fullName>
    </submittedName>
</protein>
<accession>A0A0B7ABK6</accession>
<keyword evidence="2" id="KW-0812">Transmembrane</keyword>
<feature type="transmembrane region" description="Helical" evidence="2">
    <location>
        <begin position="203"/>
        <end position="224"/>
    </location>
</feature>
<organism evidence="3">
    <name type="scientific">Arion vulgaris</name>
    <dbReference type="NCBI Taxonomy" id="1028688"/>
    <lineage>
        <taxon>Eukaryota</taxon>
        <taxon>Metazoa</taxon>
        <taxon>Spiralia</taxon>
        <taxon>Lophotrochozoa</taxon>
        <taxon>Mollusca</taxon>
        <taxon>Gastropoda</taxon>
        <taxon>Heterobranchia</taxon>
        <taxon>Euthyneura</taxon>
        <taxon>Panpulmonata</taxon>
        <taxon>Eupulmonata</taxon>
        <taxon>Stylommatophora</taxon>
        <taxon>Helicina</taxon>
        <taxon>Arionoidea</taxon>
        <taxon>Arionidae</taxon>
        <taxon>Arion</taxon>
    </lineage>
</organism>
<evidence type="ECO:0000256" key="2">
    <source>
        <dbReference type="SAM" id="Phobius"/>
    </source>
</evidence>
<evidence type="ECO:0000256" key="1">
    <source>
        <dbReference type="SAM" id="MobiDB-lite"/>
    </source>
</evidence>
<feature type="non-terminal residue" evidence="3">
    <location>
        <position position="1"/>
    </location>
</feature>
<feature type="region of interest" description="Disordered" evidence="1">
    <location>
        <begin position="265"/>
        <end position="291"/>
    </location>
</feature>
<dbReference type="EMBL" id="HACG01031157">
    <property type="protein sequence ID" value="CEK78022.1"/>
    <property type="molecule type" value="Transcribed_RNA"/>
</dbReference>
<proteinExistence type="predicted"/>
<reference evidence="3" key="1">
    <citation type="submission" date="2014-12" db="EMBL/GenBank/DDBJ databases">
        <title>Insight into the proteome of Arion vulgaris.</title>
        <authorList>
            <person name="Aradska J."/>
            <person name="Bulat T."/>
            <person name="Smidak R."/>
            <person name="Sarate P."/>
            <person name="Gangsoo J."/>
            <person name="Sialana F."/>
            <person name="Bilban M."/>
            <person name="Lubec G."/>
        </authorList>
    </citation>
    <scope>NUCLEOTIDE SEQUENCE</scope>
    <source>
        <tissue evidence="3">Skin</tissue>
    </source>
</reference>
<dbReference type="AlphaFoldDB" id="A0A0B7ABK6"/>
<feature type="transmembrane region" description="Helical" evidence="2">
    <location>
        <begin position="12"/>
        <end position="36"/>
    </location>
</feature>
<name>A0A0B7ABK6_9EUPU</name>
<keyword evidence="2" id="KW-1133">Transmembrane helix</keyword>
<evidence type="ECO:0000313" key="3">
    <source>
        <dbReference type="EMBL" id="CEK78022.1"/>
    </source>
</evidence>